<keyword evidence="2" id="KW-1185">Reference proteome</keyword>
<dbReference type="EMBL" id="BAABEZ010000022">
    <property type="protein sequence ID" value="GAA4455420.1"/>
    <property type="molecule type" value="Genomic_DNA"/>
</dbReference>
<evidence type="ECO:0000313" key="2">
    <source>
        <dbReference type="Proteomes" id="UP001501410"/>
    </source>
</evidence>
<comment type="caution">
    <text evidence="1">The sequence shown here is derived from an EMBL/GenBank/DDBJ whole genome shotgun (WGS) entry which is preliminary data.</text>
</comment>
<name>A0ABP8MV22_9BACT</name>
<proteinExistence type="predicted"/>
<protein>
    <submittedName>
        <fullName evidence="1">Uncharacterized protein</fullName>
    </submittedName>
</protein>
<organism evidence="1 2">
    <name type="scientific">Rurimicrobium arvi</name>
    <dbReference type="NCBI Taxonomy" id="2049916"/>
    <lineage>
        <taxon>Bacteria</taxon>
        <taxon>Pseudomonadati</taxon>
        <taxon>Bacteroidota</taxon>
        <taxon>Chitinophagia</taxon>
        <taxon>Chitinophagales</taxon>
        <taxon>Chitinophagaceae</taxon>
        <taxon>Rurimicrobium</taxon>
    </lineage>
</organism>
<accession>A0ABP8MV22</accession>
<dbReference type="Proteomes" id="UP001501410">
    <property type="component" value="Unassembled WGS sequence"/>
</dbReference>
<sequence>MKNAQKDTGHLRNCTAFEQLVLVCSSIGNRYRPSNPSLALAAISDLSTKASQSVNDVMSALNNYYMAVDQRSKRFGELPKMATRVLSYFRSCGASAASVSNVLAYNRKLQGAQGKTTTEAPAQGAEPVAPAPVRSTSQRSFDQQAQHFLSMVDILVKESSYQPLEEELSVSGLSALHQQLLQSSLAVADAERLLAAARDKRNQLLYAEGTGIASLSAFIRAYIRAAFGQNSHEYQQAKIPVIKKQRT</sequence>
<reference evidence="2" key="1">
    <citation type="journal article" date="2019" name="Int. J. Syst. Evol. Microbiol.">
        <title>The Global Catalogue of Microorganisms (GCM) 10K type strain sequencing project: providing services to taxonomists for standard genome sequencing and annotation.</title>
        <authorList>
            <consortium name="The Broad Institute Genomics Platform"/>
            <consortium name="The Broad Institute Genome Sequencing Center for Infectious Disease"/>
            <person name="Wu L."/>
            <person name="Ma J."/>
        </authorList>
    </citation>
    <scope>NUCLEOTIDE SEQUENCE [LARGE SCALE GENOMIC DNA]</scope>
    <source>
        <strain evidence="2">JCM 31921</strain>
    </source>
</reference>
<dbReference type="RefSeq" id="WP_344825982.1">
    <property type="nucleotide sequence ID" value="NZ_BAABEZ010000022.1"/>
</dbReference>
<gene>
    <name evidence="1" type="ORF">GCM10023092_19060</name>
</gene>
<evidence type="ECO:0000313" key="1">
    <source>
        <dbReference type="EMBL" id="GAA4455420.1"/>
    </source>
</evidence>